<dbReference type="SUPFAM" id="SSF52540">
    <property type="entry name" value="P-loop containing nucleoside triphosphate hydrolases"/>
    <property type="match status" value="1"/>
</dbReference>
<dbReference type="CDD" id="cd00882">
    <property type="entry name" value="Ras_like_GTPase"/>
    <property type="match status" value="1"/>
</dbReference>
<evidence type="ECO:0000256" key="2">
    <source>
        <dbReference type="ARBA" id="ARBA00023134"/>
    </source>
</evidence>
<sequence length="182" mass="20512">MGCNCSNHVRLENENKKPISVCVLGLLNSGKTSIIEYLAGEYNINNPPIHTNGVVIWDLPFHNILFRFYDIGSFGASDSNVQESINSSNAALYVIDGHTFQYNLKAFNELLETSSPSIVKRHLPIAVIINKAKDEATDNSQQQIEKAIESYFGSETKKKYIKMSQIDDSIFPVFQWIHDNVQ</sequence>
<keyword evidence="2" id="KW-0342">GTP-binding</keyword>
<dbReference type="InterPro" id="IPR006689">
    <property type="entry name" value="Small_GTPase_ARF/SAR"/>
</dbReference>
<accession>A0ABR2H9F1</accession>
<comment type="caution">
    <text evidence="3">The sequence shown here is derived from an EMBL/GenBank/DDBJ whole genome shotgun (WGS) entry which is preliminary data.</text>
</comment>
<evidence type="ECO:0000313" key="3">
    <source>
        <dbReference type="EMBL" id="KAK8842824.1"/>
    </source>
</evidence>
<dbReference type="Proteomes" id="UP001470230">
    <property type="component" value="Unassembled WGS sequence"/>
</dbReference>
<protein>
    <submittedName>
        <fullName evidence="3">ADP-ribosylation factor-like protein 6</fullName>
    </submittedName>
</protein>
<evidence type="ECO:0000256" key="1">
    <source>
        <dbReference type="ARBA" id="ARBA00022741"/>
    </source>
</evidence>
<dbReference type="Pfam" id="PF00025">
    <property type="entry name" value="Arf"/>
    <property type="match status" value="1"/>
</dbReference>
<gene>
    <name evidence="3" type="ORF">M9Y10_025690</name>
</gene>
<evidence type="ECO:0000313" key="4">
    <source>
        <dbReference type="Proteomes" id="UP001470230"/>
    </source>
</evidence>
<reference evidence="3 4" key="1">
    <citation type="submission" date="2024-04" db="EMBL/GenBank/DDBJ databases">
        <title>Tritrichomonas musculus Genome.</title>
        <authorList>
            <person name="Alves-Ferreira E."/>
            <person name="Grigg M."/>
            <person name="Lorenzi H."/>
            <person name="Galac M."/>
        </authorList>
    </citation>
    <scope>NUCLEOTIDE SEQUENCE [LARGE SCALE GENOMIC DNA]</scope>
    <source>
        <strain evidence="3 4">EAF2021</strain>
    </source>
</reference>
<dbReference type="EMBL" id="JAPFFF010000037">
    <property type="protein sequence ID" value="KAK8842824.1"/>
    <property type="molecule type" value="Genomic_DNA"/>
</dbReference>
<proteinExistence type="predicted"/>
<keyword evidence="1" id="KW-0547">Nucleotide-binding</keyword>
<dbReference type="InterPro" id="IPR027417">
    <property type="entry name" value="P-loop_NTPase"/>
</dbReference>
<dbReference type="Gene3D" id="3.40.50.300">
    <property type="entry name" value="P-loop containing nucleotide triphosphate hydrolases"/>
    <property type="match status" value="1"/>
</dbReference>
<organism evidence="3 4">
    <name type="scientific">Tritrichomonas musculus</name>
    <dbReference type="NCBI Taxonomy" id="1915356"/>
    <lineage>
        <taxon>Eukaryota</taxon>
        <taxon>Metamonada</taxon>
        <taxon>Parabasalia</taxon>
        <taxon>Tritrichomonadida</taxon>
        <taxon>Tritrichomonadidae</taxon>
        <taxon>Tritrichomonas</taxon>
    </lineage>
</organism>
<name>A0ABR2H9F1_9EUKA</name>
<keyword evidence="4" id="KW-1185">Reference proteome</keyword>